<gene>
    <name evidence="2" type="primary">LOC136087095</name>
</gene>
<keyword evidence="1" id="KW-1185">Reference proteome</keyword>
<name>A0ABM4CUR1_HYDVU</name>
<reference evidence="2" key="1">
    <citation type="submission" date="2025-08" db="UniProtKB">
        <authorList>
            <consortium name="RefSeq"/>
        </authorList>
    </citation>
    <scope>IDENTIFICATION</scope>
</reference>
<organism evidence="1 2">
    <name type="scientific">Hydra vulgaris</name>
    <name type="common">Hydra</name>
    <name type="synonym">Hydra attenuata</name>
    <dbReference type="NCBI Taxonomy" id="6087"/>
    <lineage>
        <taxon>Eukaryota</taxon>
        <taxon>Metazoa</taxon>
        <taxon>Cnidaria</taxon>
        <taxon>Hydrozoa</taxon>
        <taxon>Hydroidolina</taxon>
        <taxon>Anthoathecata</taxon>
        <taxon>Aplanulata</taxon>
        <taxon>Hydridae</taxon>
        <taxon>Hydra</taxon>
    </lineage>
</organism>
<evidence type="ECO:0000313" key="1">
    <source>
        <dbReference type="Proteomes" id="UP001652625"/>
    </source>
</evidence>
<evidence type="ECO:0000313" key="2">
    <source>
        <dbReference type="RefSeq" id="XP_065665673.1"/>
    </source>
</evidence>
<accession>A0ABM4CUR1</accession>
<proteinExistence type="predicted"/>
<dbReference type="RefSeq" id="XP_065665673.1">
    <property type="nucleotide sequence ID" value="XM_065809601.1"/>
</dbReference>
<sequence length="173" mass="19580">MCCKLTVKSLSDTRWESHVNAVSALKSGLKGIYSALKKIVQSEKDALTRLTAESIASKLDSFEFICGLTIWQDVLSDINCTSKLLQSQSLDVRSAGSVLKKTTEFLISRNSEVYFAKYISEAKVCAIDADLTNDFRPEVENRIRKRTLLFGEEPEPPEFVNHIMKFKRKFFDA</sequence>
<dbReference type="GeneID" id="136087095"/>
<protein>
    <submittedName>
        <fullName evidence="2">Uncharacterized protein LOC136087095</fullName>
    </submittedName>
</protein>
<dbReference type="Proteomes" id="UP001652625">
    <property type="component" value="Chromosome 11"/>
</dbReference>